<feature type="binding site" evidence="8">
    <location>
        <position position="468"/>
    </location>
    <ligand>
        <name>Na(+)</name>
        <dbReference type="ChEBI" id="CHEBI:29101"/>
        <label>1</label>
    </ligand>
</feature>
<keyword evidence="5 9" id="KW-0769">Symport</keyword>
<comment type="caution">
    <text evidence="11">The sequence shown here is derived from an EMBL/GenBank/DDBJ whole genome shotgun (WGS) entry which is preliminary data.</text>
</comment>
<evidence type="ECO:0000313" key="11">
    <source>
        <dbReference type="EMBL" id="OXA63882.1"/>
    </source>
</evidence>
<evidence type="ECO:0000256" key="7">
    <source>
        <dbReference type="ARBA" id="ARBA00023136"/>
    </source>
</evidence>
<evidence type="ECO:0000256" key="10">
    <source>
        <dbReference type="SAM" id="Phobius"/>
    </source>
</evidence>
<reference evidence="11 12" key="1">
    <citation type="submission" date="2015-12" db="EMBL/GenBank/DDBJ databases">
        <title>The genome of Folsomia candida.</title>
        <authorList>
            <person name="Faddeeva A."/>
            <person name="Derks M.F."/>
            <person name="Anvar Y."/>
            <person name="Smit S."/>
            <person name="Van Straalen N."/>
            <person name="Roelofs D."/>
        </authorList>
    </citation>
    <scope>NUCLEOTIDE SEQUENCE [LARGE SCALE GENOMIC DNA]</scope>
    <source>
        <strain evidence="11 12">VU population</strain>
        <tissue evidence="11">Whole body</tissue>
    </source>
</reference>
<dbReference type="PANTHER" id="PTHR11616">
    <property type="entry name" value="SODIUM/CHLORIDE DEPENDENT TRANSPORTER"/>
    <property type="match status" value="1"/>
</dbReference>
<feature type="transmembrane region" description="Helical" evidence="10">
    <location>
        <begin position="310"/>
        <end position="327"/>
    </location>
</feature>
<dbReference type="GO" id="GO:0089718">
    <property type="term" value="P:amino acid import across plasma membrane"/>
    <property type="evidence" value="ECO:0007669"/>
    <property type="project" value="TreeGrafter"/>
</dbReference>
<keyword evidence="12" id="KW-1185">Reference proteome</keyword>
<feature type="transmembrane region" description="Helical" evidence="10">
    <location>
        <begin position="565"/>
        <end position="587"/>
    </location>
</feature>
<feature type="transmembrane region" description="Helical" evidence="10">
    <location>
        <begin position="452"/>
        <end position="472"/>
    </location>
</feature>
<feature type="transmembrane region" description="Helical" evidence="10">
    <location>
        <begin position="524"/>
        <end position="545"/>
    </location>
</feature>
<dbReference type="OrthoDB" id="6581954at2759"/>
<dbReference type="PRINTS" id="PR00176">
    <property type="entry name" value="NANEUSMPORT"/>
</dbReference>
<dbReference type="GO" id="GO:0005283">
    <property type="term" value="F:amino acid:sodium symporter activity"/>
    <property type="evidence" value="ECO:0007669"/>
    <property type="project" value="TreeGrafter"/>
</dbReference>
<feature type="binding site" evidence="8">
    <location>
        <position position="464"/>
    </location>
    <ligand>
        <name>Na(+)</name>
        <dbReference type="ChEBI" id="CHEBI:29101"/>
        <label>1</label>
    </ligand>
</feature>
<dbReference type="GO" id="GO:0015187">
    <property type="term" value="F:glycine transmembrane transporter activity"/>
    <property type="evidence" value="ECO:0007669"/>
    <property type="project" value="TreeGrafter"/>
</dbReference>
<dbReference type="InterPro" id="IPR037272">
    <property type="entry name" value="SNS_sf"/>
</dbReference>
<gene>
    <name evidence="11" type="ORF">Fcan01_01833</name>
</gene>
<comment type="subcellular location">
    <subcellularLocation>
        <location evidence="1">Membrane</location>
        <topology evidence="1">Multi-pass membrane protein</topology>
    </subcellularLocation>
</comment>
<feature type="transmembrane region" description="Helical" evidence="10">
    <location>
        <begin position="611"/>
        <end position="635"/>
    </location>
</feature>
<feature type="binding site" evidence="8">
    <location>
        <position position="83"/>
    </location>
    <ligand>
        <name>Na(+)</name>
        <dbReference type="ChEBI" id="CHEBI:29101"/>
        <label>1</label>
    </ligand>
</feature>
<dbReference type="Proteomes" id="UP000198287">
    <property type="component" value="Unassembled WGS sequence"/>
</dbReference>
<evidence type="ECO:0000256" key="1">
    <source>
        <dbReference type="ARBA" id="ARBA00004141"/>
    </source>
</evidence>
<dbReference type="PROSITE" id="PS50267">
    <property type="entry name" value="NA_NEUROTRAN_SYMP_3"/>
    <property type="match status" value="1"/>
</dbReference>
<comment type="similarity">
    <text evidence="2 9">Belongs to the sodium:neurotransmitter symporter (SNF) (TC 2.A.22) family.</text>
</comment>
<feature type="transmembrane region" description="Helical" evidence="10">
    <location>
        <begin position="74"/>
        <end position="91"/>
    </location>
</feature>
<dbReference type="SUPFAM" id="SSF161070">
    <property type="entry name" value="SNF-like"/>
    <property type="match status" value="1"/>
</dbReference>
<feature type="transmembrane region" description="Helical" evidence="10">
    <location>
        <begin position="339"/>
        <end position="360"/>
    </location>
</feature>
<dbReference type="GO" id="GO:0015179">
    <property type="term" value="F:L-amino acid transmembrane transporter activity"/>
    <property type="evidence" value="ECO:0007669"/>
    <property type="project" value="TreeGrafter"/>
</dbReference>
<feature type="binding site" evidence="8">
    <location>
        <position position="87"/>
    </location>
    <ligand>
        <name>Na(+)</name>
        <dbReference type="ChEBI" id="CHEBI:29101"/>
        <label>1</label>
    </ligand>
</feature>
<keyword evidence="4 9" id="KW-0812">Transmembrane</keyword>
<feature type="binding site" evidence="8">
    <location>
        <position position="345"/>
    </location>
    <ligand>
        <name>Na(+)</name>
        <dbReference type="ChEBI" id="CHEBI:29101"/>
        <label>1</label>
    </ligand>
</feature>
<evidence type="ECO:0000256" key="2">
    <source>
        <dbReference type="ARBA" id="ARBA00006459"/>
    </source>
</evidence>
<evidence type="ECO:0000256" key="6">
    <source>
        <dbReference type="ARBA" id="ARBA00022989"/>
    </source>
</evidence>
<dbReference type="AlphaFoldDB" id="A0A226F284"/>
<dbReference type="InterPro" id="IPR000175">
    <property type="entry name" value="Na/ntran_symport"/>
</dbReference>
<keyword evidence="6 10" id="KW-1133">Transmembrane helix</keyword>
<keyword evidence="8" id="KW-0479">Metal-binding</keyword>
<feature type="binding site" evidence="8">
    <location>
        <position position="80"/>
    </location>
    <ligand>
        <name>Na(+)</name>
        <dbReference type="ChEBI" id="CHEBI:29101"/>
        <label>1</label>
    </ligand>
</feature>
<feature type="transmembrane region" description="Helical" evidence="10">
    <location>
        <begin position="493"/>
        <end position="518"/>
    </location>
</feature>
<keyword evidence="8" id="KW-0915">Sodium</keyword>
<feature type="transmembrane region" description="Helical" evidence="10">
    <location>
        <begin position="228"/>
        <end position="247"/>
    </location>
</feature>
<evidence type="ECO:0000256" key="5">
    <source>
        <dbReference type="ARBA" id="ARBA00022847"/>
    </source>
</evidence>
<dbReference type="OMA" id="ILVSICN"/>
<dbReference type="PANTHER" id="PTHR11616:SF236">
    <property type="entry name" value="TRANSPORTER"/>
    <property type="match status" value="1"/>
</dbReference>
<evidence type="ECO:0000313" key="12">
    <source>
        <dbReference type="Proteomes" id="UP000198287"/>
    </source>
</evidence>
<feature type="transmembrane region" description="Helical" evidence="10">
    <location>
        <begin position="146"/>
        <end position="174"/>
    </location>
</feature>
<dbReference type="NCBIfam" id="NF037979">
    <property type="entry name" value="Na_transp"/>
    <property type="match status" value="1"/>
</dbReference>
<proteinExistence type="inferred from homology"/>
<feature type="transmembrane region" description="Helical" evidence="10">
    <location>
        <begin position="103"/>
        <end position="125"/>
    </location>
</feature>
<evidence type="ECO:0000256" key="8">
    <source>
        <dbReference type="PIRSR" id="PIRSR600175-1"/>
    </source>
</evidence>
<evidence type="ECO:0000256" key="3">
    <source>
        <dbReference type="ARBA" id="ARBA00022448"/>
    </source>
</evidence>
<evidence type="ECO:0000256" key="9">
    <source>
        <dbReference type="RuleBase" id="RU003732"/>
    </source>
</evidence>
<dbReference type="Pfam" id="PF00209">
    <property type="entry name" value="SNF"/>
    <property type="match status" value="1"/>
</dbReference>
<keyword evidence="7 10" id="KW-0472">Membrane</keyword>
<sequence length="708" mass="78510">MDKKSVNVKGPYSHNALTVSNNTELDEDGLRNNGVHMMREIPSEACFAVNGGATGPGGANDTGENAGWESKTQFMLSVVGYSVGLGNIWRFPYLCQKNGGGAFLIPFLIMVLLEGAPLLLIELGIGQKLRQGSLGTWNMIHASIGGIGIASTIVAFLVGLYYNVIITWCFFFLFQSFRSPLPWASCPTVEIGNVTVPVPECVKSSETAYYWYREALDISPSIDETGGIKWWMALCLLLAWVFVYFIIMRGVKSAGWVIYFTACFPYVVLTIFFVRGITLRGAAAGLIHMYKPKMEKLLDLATWMDAATQVFYSFGLAFGSLIAFGSYNKPRNNCVKDVIFITCTNALTAMYASIVIFSILGFKATAIHDRCIDGNKKVLRELLSDKYSDISNITDNIYESYMKEHFPDEKSLNGSAFLDCSLEKELDSAAAGTGLAFVVFTQAIVELPASPFWAIIFFLMLLALGLGSQIGTMEGVVNTVFECSYFKNVRKELLTAIVCFISFVCGLIFVTGAGEYWVSLFDGYASTTGLVIIALLEIVSVMYIYGHERFSADVEYMTGYYPGWYWQITWRIVGPGFLCLLLVGSLIEKVRNSPVYDAWDSEKGETHLLPYPGWCMCIALALIIVGIVPIIAGWLMDRFNILGPSGRPRSASTTMRRIDTAASTRPMMEDYEVTEYRTDILPDDADDMMEGPLRMAPMKSFRMEVIDC</sequence>
<accession>A0A226F284</accession>
<keyword evidence="3 9" id="KW-0813">Transport</keyword>
<evidence type="ECO:0000256" key="4">
    <source>
        <dbReference type="ARBA" id="ARBA00022692"/>
    </source>
</evidence>
<organism evidence="11 12">
    <name type="scientific">Folsomia candida</name>
    <name type="common">Springtail</name>
    <dbReference type="NCBI Taxonomy" id="158441"/>
    <lineage>
        <taxon>Eukaryota</taxon>
        <taxon>Metazoa</taxon>
        <taxon>Ecdysozoa</taxon>
        <taxon>Arthropoda</taxon>
        <taxon>Hexapoda</taxon>
        <taxon>Collembola</taxon>
        <taxon>Entomobryomorpha</taxon>
        <taxon>Isotomoidea</taxon>
        <taxon>Isotomidae</taxon>
        <taxon>Proisotominae</taxon>
        <taxon>Folsomia</taxon>
    </lineage>
</organism>
<dbReference type="PROSITE" id="PS00610">
    <property type="entry name" value="NA_NEUROTRAN_SYMP_1"/>
    <property type="match status" value="1"/>
</dbReference>
<feature type="transmembrane region" description="Helical" evidence="10">
    <location>
        <begin position="259"/>
        <end position="290"/>
    </location>
</feature>
<dbReference type="EMBL" id="LNIX01000001">
    <property type="protein sequence ID" value="OXA63882.1"/>
    <property type="molecule type" value="Genomic_DNA"/>
</dbReference>
<dbReference type="GO" id="GO:0005886">
    <property type="term" value="C:plasma membrane"/>
    <property type="evidence" value="ECO:0007669"/>
    <property type="project" value="TreeGrafter"/>
</dbReference>
<protein>
    <recommendedName>
        <fullName evidence="9">Transporter</fullName>
    </recommendedName>
</protein>
<feature type="binding site" evidence="8">
    <location>
        <position position="313"/>
    </location>
    <ligand>
        <name>Na(+)</name>
        <dbReference type="ChEBI" id="CHEBI:29101"/>
        <label>1</label>
    </ligand>
</feature>
<dbReference type="GO" id="GO:0046872">
    <property type="term" value="F:metal ion binding"/>
    <property type="evidence" value="ECO:0007669"/>
    <property type="project" value="UniProtKB-KW"/>
</dbReference>
<name>A0A226F284_FOLCA</name>